<sequence length="515" mass="55358">MPTRAREIRFGVRARLPLLLLFVLALLAPALGPALRAQAAPAGTVTAALLSDPHLDPFRDPSRAKRLAAAPVAQWSAILAEPPAADAAAQFANLQATCNEKLTDSDPALELSAFDDAAKAHPSVVLVPGDMLVHGFACRYRTLLDPSGTDSSGLSDFAAKTIEFQLLQLQQRFPEATIHFAPGNNDTDCEDYALDEDSRLLHRLAPTISAGWRNTSAHDRDLARQDFMRFGSYALPMAATLPNTRVIALDDLYLASDYKGTCGHQANRASAAALLSWLRGQLAAARAAHQAVWVLAHIPPEVNIYRTYLHPHDICHGQAPATFFPDDTFANLLVEYADTVRVFISGHSHVDEIHRIEGSDSAAPGVALKTVPSISPVSGNAPAYLLAQIDPGSATLVDYSKRVATAVSPATPAGAEPSQAWRWSTAYDFRERYSEPNFTARSVSDLLHRWETTPDAAATQIDAYQTSLASGLRLFAVRATWPQQRCAMQHSSAAGFTACACSAPGGMLPPAQNAK</sequence>
<organism evidence="4 5">
    <name type="scientific">Terriglobus aquaticus</name>
    <dbReference type="NCBI Taxonomy" id="940139"/>
    <lineage>
        <taxon>Bacteria</taxon>
        <taxon>Pseudomonadati</taxon>
        <taxon>Acidobacteriota</taxon>
        <taxon>Terriglobia</taxon>
        <taxon>Terriglobales</taxon>
        <taxon>Acidobacteriaceae</taxon>
        <taxon>Terriglobus</taxon>
    </lineage>
</organism>
<gene>
    <name evidence="4" type="ORF">ACK2TP_09240</name>
</gene>
<keyword evidence="1" id="KW-0378">Hydrolase</keyword>
<dbReference type="RefSeq" id="WP_263412548.1">
    <property type="nucleotide sequence ID" value="NZ_BAABBH010000001.1"/>
</dbReference>
<reference evidence="4 5" key="1">
    <citation type="submission" date="2024-12" db="EMBL/GenBank/DDBJ databases">
        <authorList>
            <person name="Lee Y."/>
        </authorList>
    </citation>
    <scope>NUCLEOTIDE SEQUENCE [LARGE SCALE GENOMIC DNA]</scope>
    <source>
        <strain evidence="4 5">03SUJ4</strain>
    </source>
</reference>
<keyword evidence="5" id="KW-1185">Reference proteome</keyword>
<comment type="caution">
    <text evidence="4">The sequence shown here is derived from an EMBL/GenBank/DDBJ whole genome shotgun (WGS) entry which is preliminary data.</text>
</comment>
<evidence type="ECO:0000313" key="5">
    <source>
        <dbReference type="Proteomes" id="UP001634747"/>
    </source>
</evidence>
<dbReference type="PANTHER" id="PTHR10340:SF57">
    <property type="entry name" value="METALLOPHOS DOMAIN-CONTAINING PROTEIN"/>
    <property type="match status" value="1"/>
</dbReference>
<dbReference type="InterPro" id="IPR029052">
    <property type="entry name" value="Metallo-depent_PP-like"/>
</dbReference>
<feature type="domain" description="Calcineurin-like phosphoesterase" evidence="3">
    <location>
        <begin position="113"/>
        <end position="350"/>
    </location>
</feature>
<dbReference type="SUPFAM" id="SSF56300">
    <property type="entry name" value="Metallo-dependent phosphatases"/>
    <property type="match status" value="1"/>
</dbReference>
<dbReference type="Pfam" id="PF00149">
    <property type="entry name" value="Metallophos"/>
    <property type="match status" value="1"/>
</dbReference>
<name>A0ABW9KJM7_9BACT</name>
<dbReference type="Proteomes" id="UP001634747">
    <property type="component" value="Unassembled WGS sequence"/>
</dbReference>
<proteinExistence type="predicted"/>
<dbReference type="PANTHER" id="PTHR10340">
    <property type="entry name" value="SPHINGOMYELIN PHOSPHODIESTERASE"/>
    <property type="match status" value="1"/>
</dbReference>
<evidence type="ECO:0000313" key="4">
    <source>
        <dbReference type="EMBL" id="MFN2975946.1"/>
    </source>
</evidence>
<protein>
    <submittedName>
        <fullName evidence="4">Metallophosphoesterase</fullName>
    </submittedName>
</protein>
<dbReference type="Gene3D" id="3.60.21.10">
    <property type="match status" value="1"/>
</dbReference>
<accession>A0ABW9KJM7</accession>
<keyword evidence="2" id="KW-0325">Glycoprotein</keyword>
<dbReference type="InterPro" id="IPR004843">
    <property type="entry name" value="Calcineurin-like_PHP"/>
</dbReference>
<evidence type="ECO:0000259" key="3">
    <source>
        <dbReference type="Pfam" id="PF00149"/>
    </source>
</evidence>
<dbReference type="EMBL" id="JBJYXY010000001">
    <property type="protein sequence ID" value="MFN2975946.1"/>
    <property type="molecule type" value="Genomic_DNA"/>
</dbReference>
<evidence type="ECO:0000256" key="1">
    <source>
        <dbReference type="ARBA" id="ARBA00022801"/>
    </source>
</evidence>
<evidence type="ECO:0000256" key="2">
    <source>
        <dbReference type="ARBA" id="ARBA00023180"/>
    </source>
</evidence>